<name>A0A1C7NIG9_9FUNG</name>
<evidence type="ECO:0000256" key="4">
    <source>
        <dbReference type="SAM" id="MobiDB-lite"/>
    </source>
</evidence>
<dbReference type="EMBL" id="LUGH01000132">
    <property type="protein sequence ID" value="OBZ88780.1"/>
    <property type="molecule type" value="Genomic_DNA"/>
</dbReference>
<evidence type="ECO:0000313" key="6">
    <source>
        <dbReference type="EMBL" id="OBZ88780.1"/>
    </source>
</evidence>
<protein>
    <submittedName>
        <fullName evidence="6">Meiotic nuclear division protein 1</fullName>
    </submittedName>
</protein>
<dbReference type="STRING" id="101091.A0A1C7NIG9"/>
<organism evidence="6 7">
    <name type="scientific">Choanephora cucurbitarum</name>
    <dbReference type="NCBI Taxonomy" id="101091"/>
    <lineage>
        <taxon>Eukaryota</taxon>
        <taxon>Fungi</taxon>
        <taxon>Fungi incertae sedis</taxon>
        <taxon>Mucoromycota</taxon>
        <taxon>Mucoromycotina</taxon>
        <taxon>Mucoromycetes</taxon>
        <taxon>Mucorales</taxon>
        <taxon>Mucorineae</taxon>
        <taxon>Choanephoraceae</taxon>
        <taxon>Choanephoroideae</taxon>
        <taxon>Choanephora</taxon>
    </lineage>
</organism>
<feature type="region of interest" description="Disordered" evidence="4">
    <location>
        <begin position="1"/>
        <end position="21"/>
    </location>
</feature>
<dbReference type="AlphaFoldDB" id="A0A1C7NIG9"/>
<feature type="domain" description="Leucine zipper with capping helix" evidence="5">
    <location>
        <begin position="74"/>
        <end position="125"/>
    </location>
</feature>
<dbReference type="Pfam" id="PF18517">
    <property type="entry name" value="LZ3wCH"/>
    <property type="match status" value="1"/>
</dbReference>
<gene>
    <name evidence="6" type="primary">MND1</name>
    <name evidence="6" type="ORF">A0J61_03168</name>
</gene>
<evidence type="ECO:0000259" key="5">
    <source>
        <dbReference type="Pfam" id="PF18517"/>
    </source>
</evidence>
<dbReference type="OrthoDB" id="273345at2759"/>
<keyword evidence="7" id="KW-1185">Reference proteome</keyword>
<evidence type="ECO:0000256" key="1">
    <source>
        <dbReference type="ARBA" id="ARBA00004123"/>
    </source>
</evidence>
<evidence type="ECO:0000256" key="2">
    <source>
        <dbReference type="ARBA" id="ARBA00023054"/>
    </source>
</evidence>
<dbReference type="InterPro" id="IPR040661">
    <property type="entry name" value="LZ3wCH"/>
</dbReference>
<proteinExistence type="predicted"/>
<comment type="subcellular location">
    <subcellularLocation>
        <location evidence="1">Nucleus</location>
    </subcellularLocation>
</comment>
<sequence length="126" mass="14974">MALGSRLQEVEDKVARERERQKRLKTAIEEAEEGRQETEERQDILNQLDQLKQESTQLQEQLKQYKENDPQLHQKKENAARVAKDAANRWTESVWEIQSFCVNRFGMERSLFDKTFGIKDDFDTIE</sequence>
<dbReference type="InParanoid" id="A0A1C7NIG9"/>
<evidence type="ECO:0000313" key="7">
    <source>
        <dbReference type="Proteomes" id="UP000093000"/>
    </source>
</evidence>
<comment type="caution">
    <text evidence="6">The sequence shown here is derived from an EMBL/GenBank/DDBJ whole genome shotgun (WGS) entry which is preliminary data.</text>
</comment>
<reference evidence="6 7" key="1">
    <citation type="submission" date="2016-03" db="EMBL/GenBank/DDBJ databases">
        <title>Choanephora cucurbitarum.</title>
        <authorList>
            <person name="Min B."/>
            <person name="Park H."/>
            <person name="Park J.-H."/>
            <person name="Shin H.-D."/>
            <person name="Choi I.-G."/>
        </authorList>
    </citation>
    <scope>NUCLEOTIDE SEQUENCE [LARGE SCALE GENOMIC DNA]</scope>
    <source>
        <strain evidence="6 7">KUS-F28377</strain>
    </source>
</reference>
<evidence type="ECO:0000256" key="3">
    <source>
        <dbReference type="ARBA" id="ARBA00023242"/>
    </source>
</evidence>
<keyword evidence="3" id="KW-0539">Nucleus</keyword>
<dbReference type="GO" id="GO:0005634">
    <property type="term" value="C:nucleus"/>
    <property type="evidence" value="ECO:0007669"/>
    <property type="project" value="UniProtKB-SubCell"/>
</dbReference>
<dbReference type="Proteomes" id="UP000093000">
    <property type="component" value="Unassembled WGS sequence"/>
</dbReference>
<feature type="compositionally biased region" description="Basic and acidic residues" evidence="4">
    <location>
        <begin position="8"/>
        <end position="20"/>
    </location>
</feature>
<accession>A0A1C7NIG9</accession>
<keyword evidence="2" id="KW-0175">Coiled coil</keyword>